<gene>
    <name evidence="10" type="ORF">BCR41DRAFT_352367</name>
</gene>
<evidence type="ECO:0000313" key="11">
    <source>
        <dbReference type="Proteomes" id="UP000193648"/>
    </source>
</evidence>
<keyword evidence="7" id="KW-0539">Nucleus</keyword>
<evidence type="ECO:0000256" key="5">
    <source>
        <dbReference type="ARBA" id="ARBA00022776"/>
    </source>
</evidence>
<reference evidence="10 11" key="1">
    <citation type="submission" date="2016-07" db="EMBL/GenBank/DDBJ databases">
        <title>Pervasive Adenine N6-methylation of Active Genes in Fungi.</title>
        <authorList>
            <consortium name="DOE Joint Genome Institute"/>
            <person name="Mondo S.J."/>
            <person name="Dannebaum R.O."/>
            <person name="Kuo R.C."/>
            <person name="Labutti K."/>
            <person name="Haridas S."/>
            <person name="Kuo A."/>
            <person name="Salamov A."/>
            <person name="Ahrendt S.R."/>
            <person name="Lipzen A."/>
            <person name="Sullivan W."/>
            <person name="Andreopoulos W.B."/>
            <person name="Clum A."/>
            <person name="Lindquist E."/>
            <person name="Daum C."/>
            <person name="Ramamoorthy G.K."/>
            <person name="Gryganskyi A."/>
            <person name="Culley D."/>
            <person name="Magnuson J.K."/>
            <person name="James T.Y."/>
            <person name="O'Malley M.A."/>
            <person name="Stajich J.E."/>
            <person name="Spatafora J.W."/>
            <person name="Visel A."/>
            <person name="Grigoriev I.V."/>
        </authorList>
    </citation>
    <scope>NUCLEOTIDE SEQUENCE [LARGE SCALE GENOMIC DNA]</scope>
    <source>
        <strain evidence="10 11">NRRL 3116</strain>
    </source>
</reference>
<protein>
    <submittedName>
        <fullName evidence="10">Nnf1-domain-containing protein</fullName>
    </submittedName>
</protein>
<dbReference type="GO" id="GO:0000444">
    <property type="term" value="C:MIS12/MIND type complex"/>
    <property type="evidence" value="ECO:0007669"/>
    <property type="project" value="InterPro"/>
</dbReference>
<sequence>MRHRSVSTITMVVATRAGFITETDEQEELMEQGNQYEYQEAEEPDGLRMTRLREVLEKSLQETLKACNLNAICECFPLAAEKNQDALRDAHEKICQFLSIEVNNEFEQIIEERNVAFKLNGLDRLIADAKSKGITAGSRTLPDLSPEMAVRARTAPTKEAEIERLKALLEMTQLDNRRLGNALNRSSAEQRVIKDEVSEAFYELQESTNIAARMPKEKMNMLLCMIIDQIRDP</sequence>
<comment type="subcellular location">
    <subcellularLocation>
        <location evidence="2">Chromosome</location>
        <location evidence="2">Centromere</location>
        <location evidence="2">Kinetochore</location>
    </subcellularLocation>
    <subcellularLocation>
        <location evidence="1">Nucleus</location>
    </subcellularLocation>
</comment>
<evidence type="ECO:0000256" key="4">
    <source>
        <dbReference type="ARBA" id="ARBA00022618"/>
    </source>
</evidence>
<dbReference type="GO" id="GO:0051301">
    <property type="term" value="P:cell division"/>
    <property type="evidence" value="ECO:0007669"/>
    <property type="project" value="UniProtKB-KW"/>
</dbReference>
<dbReference type="OrthoDB" id="18453at2759"/>
<evidence type="ECO:0000256" key="7">
    <source>
        <dbReference type="ARBA" id="ARBA00023242"/>
    </source>
</evidence>
<dbReference type="GO" id="GO:0005634">
    <property type="term" value="C:nucleus"/>
    <property type="evidence" value="ECO:0007669"/>
    <property type="project" value="UniProtKB-SubCell"/>
</dbReference>
<evidence type="ECO:0000256" key="1">
    <source>
        <dbReference type="ARBA" id="ARBA00004123"/>
    </source>
</evidence>
<keyword evidence="11" id="KW-1185">Reference proteome</keyword>
<dbReference type="EMBL" id="MCFF01000015">
    <property type="protein sequence ID" value="ORZ18423.1"/>
    <property type="molecule type" value="Genomic_DNA"/>
</dbReference>
<keyword evidence="3" id="KW-0158">Chromosome</keyword>
<dbReference type="GeneID" id="33565793"/>
<evidence type="ECO:0000256" key="6">
    <source>
        <dbReference type="ARBA" id="ARBA00022838"/>
    </source>
</evidence>
<evidence type="ECO:0000256" key="8">
    <source>
        <dbReference type="ARBA" id="ARBA00023306"/>
    </source>
</evidence>
<dbReference type="GO" id="GO:0007059">
    <property type="term" value="P:chromosome segregation"/>
    <property type="evidence" value="ECO:0007669"/>
    <property type="project" value="TreeGrafter"/>
</dbReference>
<evidence type="ECO:0000313" key="10">
    <source>
        <dbReference type="EMBL" id="ORZ18423.1"/>
    </source>
</evidence>
<keyword evidence="5" id="KW-0498">Mitosis</keyword>
<dbReference type="InParanoid" id="A0A1Y2GRQ6"/>
<dbReference type="RefSeq" id="XP_021882218.1">
    <property type="nucleotide sequence ID" value="XM_022023949.1"/>
</dbReference>
<comment type="caution">
    <text evidence="10">The sequence shown here is derived from an EMBL/GenBank/DDBJ whole genome shotgun (WGS) entry which is preliminary data.</text>
</comment>
<name>A0A1Y2GRQ6_9FUNG</name>
<dbReference type="PANTHER" id="PTHR15459">
    <property type="entry name" value="POLYAMINE-MODULATED FACTOR 1"/>
    <property type="match status" value="1"/>
</dbReference>
<proteinExistence type="predicted"/>
<dbReference type="STRING" id="64571.A0A1Y2GRQ6"/>
<evidence type="ECO:0000256" key="9">
    <source>
        <dbReference type="ARBA" id="ARBA00023328"/>
    </source>
</evidence>
<organism evidence="10 11">
    <name type="scientific">Lobosporangium transversale</name>
    <dbReference type="NCBI Taxonomy" id="64571"/>
    <lineage>
        <taxon>Eukaryota</taxon>
        <taxon>Fungi</taxon>
        <taxon>Fungi incertae sedis</taxon>
        <taxon>Mucoromycota</taxon>
        <taxon>Mortierellomycotina</taxon>
        <taxon>Mortierellomycetes</taxon>
        <taxon>Mortierellales</taxon>
        <taxon>Mortierellaceae</taxon>
        <taxon>Lobosporangium</taxon>
    </lineage>
</organism>
<dbReference type="FunCoup" id="A0A1Y2GRQ6">
    <property type="interactions" value="44"/>
</dbReference>
<dbReference type="Pfam" id="PF03980">
    <property type="entry name" value="Nnf1"/>
    <property type="match status" value="1"/>
</dbReference>
<evidence type="ECO:0000256" key="2">
    <source>
        <dbReference type="ARBA" id="ARBA00004629"/>
    </source>
</evidence>
<keyword evidence="9" id="KW-0137">Centromere</keyword>
<keyword evidence="8" id="KW-0131">Cell cycle</keyword>
<keyword evidence="4" id="KW-0132">Cell division</keyword>
<dbReference type="PANTHER" id="PTHR15459:SF3">
    <property type="entry name" value="POLYAMINE-MODULATED FACTOR 1"/>
    <property type="match status" value="1"/>
</dbReference>
<keyword evidence="6" id="KW-0995">Kinetochore</keyword>
<dbReference type="Proteomes" id="UP000193648">
    <property type="component" value="Unassembled WGS sequence"/>
</dbReference>
<accession>A0A1Y2GRQ6</accession>
<evidence type="ECO:0000256" key="3">
    <source>
        <dbReference type="ARBA" id="ARBA00022454"/>
    </source>
</evidence>
<dbReference type="AlphaFoldDB" id="A0A1Y2GRQ6"/>
<dbReference type="InterPro" id="IPR007128">
    <property type="entry name" value="PMF1/Nnf1"/>
</dbReference>